<reference evidence="2 3" key="1">
    <citation type="submission" date="2019-09" db="EMBL/GenBank/DDBJ databases">
        <title>Draft genome of the ectomycorrhizal ascomycete Sphaerosporella brunnea.</title>
        <authorList>
            <consortium name="DOE Joint Genome Institute"/>
            <person name="Benucci G.M."/>
            <person name="Marozzi G."/>
            <person name="Antonielli L."/>
            <person name="Sanchez S."/>
            <person name="Marco P."/>
            <person name="Wang X."/>
            <person name="Falini L.B."/>
            <person name="Barry K."/>
            <person name="Haridas S."/>
            <person name="Lipzen A."/>
            <person name="Labutti K."/>
            <person name="Grigoriev I.V."/>
            <person name="Murat C."/>
            <person name="Martin F."/>
            <person name="Albertini E."/>
            <person name="Donnini D."/>
            <person name="Bonito G."/>
        </authorList>
    </citation>
    <scope>NUCLEOTIDE SEQUENCE [LARGE SCALE GENOMIC DNA]</scope>
    <source>
        <strain evidence="2 3">Sb_GMNB300</strain>
    </source>
</reference>
<dbReference type="Proteomes" id="UP000326924">
    <property type="component" value="Unassembled WGS sequence"/>
</dbReference>
<evidence type="ECO:0000313" key="3">
    <source>
        <dbReference type="Proteomes" id="UP000326924"/>
    </source>
</evidence>
<evidence type="ECO:0000256" key="1">
    <source>
        <dbReference type="SAM" id="MobiDB-lite"/>
    </source>
</evidence>
<accession>A0A5J5EUC8</accession>
<evidence type="ECO:0000313" key="2">
    <source>
        <dbReference type="EMBL" id="KAA8903270.1"/>
    </source>
</evidence>
<sequence>MNPPDTPLHLVWSYVSSLESLPENNLRFSLSPTDYIEFLCRLDGQVPPGVPRANGHICNSLRHDYDDILQLLTIVAMPSILHDTFGEFLHSVVAQMENCGFLSKGERHLFHVRIGSDLPLPADPLAKPHLRKPAVYIKQPDACIVPRGAIFPSLVVEVNQHTVGPKEQGTEALPAYPHNLSPEHYKWIHQNLNFDDWVNPIAAFLEEFRYEPDGHRMVQPGPEWFHLISDPNKAAHPDEAGLDSEDVVLRITDLLPSIRESCRPTFALPLKEYVKELEEARRHLAITRYIRYIRDNQESPRPTHPGGIMPTPATPKGKAPPGATIPTSRAVAAYRPLPRKVVDPVGVDDRVYD</sequence>
<organism evidence="2 3">
    <name type="scientific">Sphaerosporella brunnea</name>
    <dbReference type="NCBI Taxonomy" id="1250544"/>
    <lineage>
        <taxon>Eukaryota</taxon>
        <taxon>Fungi</taxon>
        <taxon>Dikarya</taxon>
        <taxon>Ascomycota</taxon>
        <taxon>Pezizomycotina</taxon>
        <taxon>Pezizomycetes</taxon>
        <taxon>Pezizales</taxon>
        <taxon>Pyronemataceae</taxon>
        <taxon>Sphaerosporella</taxon>
    </lineage>
</organism>
<dbReference type="InParanoid" id="A0A5J5EUC8"/>
<gene>
    <name evidence="2" type="ORF">FN846DRAFT_908166</name>
</gene>
<feature type="compositionally biased region" description="Low complexity" evidence="1">
    <location>
        <begin position="310"/>
        <end position="324"/>
    </location>
</feature>
<proteinExistence type="predicted"/>
<keyword evidence="3" id="KW-1185">Reference proteome</keyword>
<dbReference type="EMBL" id="VXIS01000120">
    <property type="protein sequence ID" value="KAA8903270.1"/>
    <property type="molecule type" value="Genomic_DNA"/>
</dbReference>
<comment type="caution">
    <text evidence="2">The sequence shown here is derived from an EMBL/GenBank/DDBJ whole genome shotgun (WGS) entry which is preliminary data.</text>
</comment>
<protein>
    <submittedName>
        <fullName evidence="2">Uncharacterized protein</fullName>
    </submittedName>
</protein>
<dbReference type="AlphaFoldDB" id="A0A5J5EUC8"/>
<name>A0A5J5EUC8_9PEZI</name>
<feature type="region of interest" description="Disordered" evidence="1">
    <location>
        <begin position="295"/>
        <end position="330"/>
    </location>
</feature>